<protein>
    <submittedName>
        <fullName evidence="2">Unannotated protein</fullName>
    </submittedName>
</protein>
<gene>
    <name evidence="2" type="ORF">UFOPK4061_01407</name>
</gene>
<dbReference type="EMBL" id="CAFBPD010000264">
    <property type="protein sequence ID" value="CAB5021222.1"/>
    <property type="molecule type" value="Genomic_DNA"/>
</dbReference>
<evidence type="ECO:0000313" key="2">
    <source>
        <dbReference type="EMBL" id="CAB5021222.1"/>
    </source>
</evidence>
<evidence type="ECO:0000256" key="1">
    <source>
        <dbReference type="SAM" id="MobiDB-lite"/>
    </source>
</evidence>
<name>A0A6J7R2M9_9ZZZZ</name>
<reference evidence="2" key="1">
    <citation type="submission" date="2020-05" db="EMBL/GenBank/DDBJ databases">
        <authorList>
            <person name="Chiriac C."/>
            <person name="Salcher M."/>
            <person name="Ghai R."/>
            <person name="Kavagutti S V."/>
        </authorList>
    </citation>
    <scope>NUCLEOTIDE SEQUENCE</scope>
</reference>
<organism evidence="2">
    <name type="scientific">freshwater metagenome</name>
    <dbReference type="NCBI Taxonomy" id="449393"/>
    <lineage>
        <taxon>unclassified sequences</taxon>
        <taxon>metagenomes</taxon>
        <taxon>ecological metagenomes</taxon>
    </lineage>
</organism>
<sequence length="262" mass="28506">MQVEHLVILDGNGDLVGSAKTAVDPECSNRFLDTGEVLVTKAHEFRHLTWPTIGSVSRAVRERGRDETTIASARTVRDPAGLDEDDVTLRIALLGEERGPQAAESPADDKQVAPRVRGQSLAHGRSTWLIEPEDGWVQAAQGVLGDASGSTGEKHDGPFEVGGCMKPEPTLRRPTNPFEIRCQTHTNRHTRTIRAYPYERRYASASISTSIASFTNCRPASIVAAGRISPNSSPWARPTSSMSDALARNNRVRTTSLRVMPA</sequence>
<proteinExistence type="predicted"/>
<feature type="region of interest" description="Disordered" evidence="1">
    <location>
        <begin position="147"/>
        <end position="176"/>
    </location>
</feature>
<accession>A0A6J7R2M9</accession>
<dbReference type="AlphaFoldDB" id="A0A6J7R2M9"/>